<dbReference type="Pfam" id="PF02913">
    <property type="entry name" value="FAD-oxidase_C"/>
    <property type="match status" value="1"/>
</dbReference>
<dbReference type="KEGG" id="nli:G3M70_16270"/>
<evidence type="ECO:0000313" key="7">
    <source>
        <dbReference type="Proteomes" id="UP000594688"/>
    </source>
</evidence>
<dbReference type="Pfam" id="PF01565">
    <property type="entry name" value="FAD_binding_4"/>
    <property type="match status" value="1"/>
</dbReference>
<dbReference type="PANTHER" id="PTHR42934">
    <property type="entry name" value="GLYCOLATE OXIDASE SUBUNIT GLCD"/>
    <property type="match status" value="1"/>
</dbReference>
<dbReference type="InterPro" id="IPR016166">
    <property type="entry name" value="FAD-bd_PCMH"/>
</dbReference>
<dbReference type="InterPro" id="IPR016171">
    <property type="entry name" value="Vanillyl_alc_oxidase_C-sub2"/>
</dbReference>
<proteinExistence type="predicted"/>
<keyword evidence="2" id="KW-0285">Flavoprotein</keyword>
<evidence type="ECO:0000256" key="2">
    <source>
        <dbReference type="ARBA" id="ARBA00022630"/>
    </source>
</evidence>
<feature type="domain" description="FAD-binding PCMH-type" evidence="5">
    <location>
        <begin position="21"/>
        <end position="225"/>
    </location>
</feature>
<name>A0A7T0G1V4_9BACT</name>
<sequence length="473" mass="52979">MIIKKDSSAIAPYLKDASNFPDGTASSVVIPDSVEELIQFLKSNTEPITISGARTGLTASGIPLSGTIISMEKLKELSGPDSMGKLVSGPFVTIKNIQSHLKGSGWFYPPNPTETWASLGGTLSTNASGSRSYKWGATRNYVEEVEIVLVDGRCAKVSRGQKISSDLDFNDGSKIRFPDINYTSPQCKNAAGFYVQPDMDWLDLFVGSDGTLCLFTKITLKTIPSPADFLSGILFLEDEEQCWNLVKEIRESKVQEISPCALEYFDSNSLKRLKPEFSNISPGAMAALYFEQDIQSMDDYDRYLEAWFEFLDNMRVPLEDSWFSQSDADLEKFQEFRHRLPLIINEENSREGRVKIGTDMAVTDLHFVDLMHFYRSVLKESGLPNVMFGHIGDNHLHINLLPDKSQMTTAKEVYEKFVDQVLAWRGTISAEHGVGKLKKEYYHEMVGDEALADLKTIKNCFDPDNLLGQGNLF</sequence>
<dbReference type="Gene3D" id="3.30.43.10">
    <property type="entry name" value="Uridine Diphospho-n-acetylenolpyruvylglucosamine Reductase, domain 2"/>
    <property type="match status" value="1"/>
</dbReference>
<keyword evidence="3" id="KW-0274">FAD</keyword>
<dbReference type="InterPro" id="IPR016169">
    <property type="entry name" value="FAD-bd_PCMH_sub2"/>
</dbReference>
<dbReference type="SUPFAM" id="SSF56176">
    <property type="entry name" value="FAD-binding/transporter-associated domain-like"/>
    <property type="match status" value="1"/>
</dbReference>
<dbReference type="EMBL" id="CP048685">
    <property type="protein sequence ID" value="QPJ63348.1"/>
    <property type="molecule type" value="Genomic_DNA"/>
</dbReference>
<dbReference type="InterPro" id="IPR051914">
    <property type="entry name" value="FAD-linked_OxidoTrans_Type4"/>
</dbReference>
<dbReference type="SUPFAM" id="SSF55103">
    <property type="entry name" value="FAD-linked oxidases, C-terminal domain"/>
    <property type="match status" value="1"/>
</dbReference>
<dbReference type="Gene3D" id="1.10.45.10">
    <property type="entry name" value="Vanillyl-alcohol Oxidase, Chain A, domain 4"/>
    <property type="match status" value="1"/>
</dbReference>
<dbReference type="Gene3D" id="3.30.465.10">
    <property type="match status" value="1"/>
</dbReference>
<dbReference type="AlphaFoldDB" id="A0A7T0G1V4"/>
<dbReference type="InterPro" id="IPR004113">
    <property type="entry name" value="FAD-bd_oxidored_4_C"/>
</dbReference>
<keyword evidence="4" id="KW-0560">Oxidoreductase</keyword>
<evidence type="ECO:0000256" key="3">
    <source>
        <dbReference type="ARBA" id="ARBA00022827"/>
    </source>
</evidence>
<dbReference type="GO" id="GO:0016491">
    <property type="term" value="F:oxidoreductase activity"/>
    <property type="evidence" value="ECO:0007669"/>
    <property type="project" value="UniProtKB-KW"/>
</dbReference>
<accession>A0A7T0G1V4</accession>
<evidence type="ECO:0000256" key="1">
    <source>
        <dbReference type="ARBA" id="ARBA00001974"/>
    </source>
</evidence>
<dbReference type="PANTHER" id="PTHR42934:SF2">
    <property type="entry name" value="GLYCOLATE OXIDASE SUBUNIT GLCD"/>
    <property type="match status" value="1"/>
</dbReference>
<dbReference type="GO" id="GO:0071949">
    <property type="term" value="F:FAD binding"/>
    <property type="evidence" value="ECO:0007669"/>
    <property type="project" value="InterPro"/>
</dbReference>
<dbReference type="InterPro" id="IPR016167">
    <property type="entry name" value="FAD-bd_PCMH_sub1"/>
</dbReference>
<dbReference type="Gene3D" id="3.30.70.2740">
    <property type="match status" value="1"/>
</dbReference>
<dbReference type="InterPro" id="IPR016164">
    <property type="entry name" value="FAD-linked_Oxase-like_C"/>
</dbReference>
<dbReference type="InterPro" id="IPR036318">
    <property type="entry name" value="FAD-bd_PCMH-like_sf"/>
</dbReference>
<dbReference type="PROSITE" id="PS51387">
    <property type="entry name" value="FAD_PCMH"/>
    <property type="match status" value="1"/>
</dbReference>
<evidence type="ECO:0000259" key="5">
    <source>
        <dbReference type="PROSITE" id="PS51387"/>
    </source>
</evidence>
<dbReference type="Proteomes" id="UP000594688">
    <property type="component" value="Chromosome"/>
</dbReference>
<reference evidence="6 7" key="1">
    <citation type="submission" date="2020-02" db="EMBL/GenBank/DDBJ databases">
        <title>Genomic and physiological characterization of two novel Nitrospinaceae genera.</title>
        <authorList>
            <person name="Mueller A.J."/>
            <person name="Jung M.-Y."/>
            <person name="Strachan C.R."/>
            <person name="Herbold C.W."/>
            <person name="Kirkegaard R.H."/>
            <person name="Daims H."/>
        </authorList>
    </citation>
    <scope>NUCLEOTIDE SEQUENCE [LARGE SCALE GENOMIC DNA]</scope>
    <source>
        <strain evidence="6">EB</strain>
    </source>
</reference>
<evidence type="ECO:0000313" key="6">
    <source>
        <dbReference type="EMBL" id="QPJ63348.1"/>
    </source>
</evidence>
<evidence type="ECO:0000256" key="4">
    <source>
        <dbReference type="ARBA" id="ARBA00023002"/>
    </source>
</evidence>
<gene>
    <name evidence="6" type="ORF">G3M70_16270</name>
</gene>
<comment type="cofactor">
    <cofactor evidence="1">
        <name>FAD</name>
        <dbReference type="ChEBI" id="CHEBI:57692"/>
    </cofactor>
</comment>
<dbReference type="InterPro" id="IPR006094">
    <property type="entry name" value="Oxid_FAD_bind_N"/>
</dbReference>
<protein>
    <submittedName>
        <fullName evidence="6">FAD-binding oxidoreductase</fullName>
    </submittedName>
</protein>
<organism evidence="6 7">
    <name type="scientific">Candidatus Nitronauta litoralis</name>
    <dbReference type="NCBI Taxonomy" id="2705533"/>
    <lineage>
        <taxon>Bacteria</taxon>
        <taxon>Pseudomonadati</taxon>
        <taxon>Nitrospinota/Tectimicrobiota group</taxon>
        <taxon>Nitrospinota</taxon>
        <taxon>Nitrospinia</taxon>
        <taxon>Nitrospinales</taxon>
        <taxon>Nitrospinaceae</taxon>
        <taxon>Candidatus Nitronauta</taxon>
    </lineage>
</organism>